<feature type="transmembrane region" description="Helical" evidence="1">
    <location>
        <begin position="39"/>
        <end position="58"/>
    </location>
</feature>
<organism evidence="2 3">
    <name type="scientific">Helianthus annuus</name>
    <name type="common">Common sunflower</name>
    <dbReference type="NCBI Taxonomy" id="4232"/>
    <lineage>
        <taxon>Eukaryota</taxon>
        <taxon>Viridiplantae</taxon>
        <taxon>Streptophyta</taxon>
        <taxon>Embryophyta</taxon>
        <taxon>Tracheophyta</taxon>
        <taxon>Spermatophyta</taxon>
        <taxon>Magnoliopsida</taxon>
        <taxon>eudicotyledons</taxon>
        <taxon>Gunneridae</taxon>
        <taxon>Pentapetalae</taxon>
        <taxon>asterids</taxon>
        <taxon>campanulids</taxon>
        <taxon>Asterales</taxon>
        <taxon>Asteraceae</taxon>
        <taxon>Asteroideae</taxon>
        <taxon>Heliantheae alliance</taxon>
        <taxon>Heliantheae</taxon>
        <taxon>Helianthus</taxon>
    </lineage>
</organism>
<evidence type="ECO:0000313" key="2">
    <source>
        <dbReference type="EMBL" id="OTF95901.1"/>
    </source>
</evidence>
<keyword evidence="1" id="KW-0472">Membrane</keyword>
<dbReference type="AlphaFoldDB" id="A0A251SBG6"/>
<sequence>MTDFDLNEKFLFRFPPKGSKVTPPLLSGESMWKDYCPIVFRYCFASIDRMLNLILMVFYVKIINESQTFGGVVPSGSYYMLIFLERCSSVLQVYILSSNKSKKKKV</sequence>
<evidence type="ECO:0000256" key="1">
    <source>
        <dbReference type="SAM" id="Phobius"/>
    </source>
</evidence>
<gene>
    <name evidence="2" type="ORF">HannXRQ_Chr15g0488211</name>
</gene>
<accession>A0A251SBG6</accession>
<keyword evidence="3" id="KW-1185">Reference proteome</keyword>
<dbReference type="EMBL" id="CM007904">
    <property type="protein sequence ID" value="OTF95901.1"/>
    <property type="molecule type" value="Genomic_DNA"/>
</dbReference>
<reference evidence="3" key="1">
    <citation type="journal article" date="2017" name="Nature">
        <title>The sunflower genome provides insights into oil metabolism, flowering and Asterid evolution.</title>
        <authorList>
            <person name="Badouin H."/>
            <person name="Gouzy J."/>
            <person name="Grassa C.J."/>
            <person name="Murat F."/>
            <person name="Staton S.E."/>
            <person name="Cottret L."/>
            <person name="Lelandais-Briere C."/>
            <person name="Owens G.L."/>
            <person name="Carrere S."/>
            <person name="Mayjonade B."/>
            <person name="Legrand L."/>
            <person name="Gill N."/>
            <person name="Kane N.C."/>
            <person name="Bowers J.E."/>
            <person name="Hubner S."/>
            <person name="Bellec A."/>
            <person name="Berard A."/>
            <person name="Berges H."/>
            <person name="Blanchet N."/>
            <person name="Boniface M.C."/>
            <person name="Brunel D."/>
            <person name="Catrice O."/>
            <person name="Chaidir N."/>
            <person name="Claudel C."/>
            <person name="Donnadieu C."/>
            <person name="Faraut T."/>
            <person name="Fievet G."/>
            <person name="Helmstetter N."/>
            <person name="King M."/>
            <person name="Knapp S.J."/>
            <person name="Lai Z."/>
            <person name="Le Paslier M.C."/>
            <person name="Lippi Y."/>
            <person name="Lorenzon L."/>
            <person name="Mandel J.R."/>
            <person name="Marage G."/>
            <person name="Marchand G."/>
            <person name="Marquand E."/>
            <person name="Bret-Mestries E."/>
            <person name="Morien E."/>
            <person name="Nambeesan S."/>
            <person name="Nguyen T."/>
            <person name="Pegot-Espagnet P."/>
            <person name="Pouilly N."/>
            <person name="Raftis F."/>
            <person name="Sallet E."/>
            <person name="Schiex T."/>
            <person name="Thomas J."/>
            <person name="Vandecasteele C."/>
            <person name="Vares D."/>
            <person name="Vear F."/>
            <person name="Vautrin S."/>
            <person name="Crespi M."/>
            <person name="Mangin B."/>
            <person name="Burke J.M."/>
            <person name="Salse J."/>
            <person name="Munos S."/>
            <person name="Vincourt P."/>
            <person name="Rieseberg L.H."/>
            <person name="Langlade N.B."/>
        </authorList>
    </citation>
    <scope>NUCLEOTIDE SEQUENCE [LARGE SCALE GENOMIC DNA]</scope>
    <source>
        <strain evidence="3">cv. SF193</strain>
    </source>
</reference>
<evidence type="ECO:0000313" key="3">
    <source>
        <dbReference type="Proteomes" id="UP000215914"/>
    </source>
</evidence>
<dbReference type="STRING" id="4232.A0A251SBG6"/>
<dbReference type="Proteomes" id="UP000215914">
    <property type="component" value="Chromosome 15"/>
</dbReference>
<name>A0A251SBG6_HELAN</name>
<protein>
    <submittedName>
        <fullName evidence="2">Uncharacterized protein</fullName>
    </submittedName>
</protein>
<proteinExistence type="predicted"/>
<keyword evidence="1" id="KW-1133">Transmembrane helix</keyword>
<keyword evidence="1" id="KW-0812">Transmembrane</keyword>
<dbReference type="InParanoid" id="A0A251SBG6"/>